<proteinExistence type="predicted"/>
<reference evidence="1 2" key="1">
    <citation type="submission" date="2014-09" db="EMBL/GenBank/DDBJ databases">
        <authorList>
            <person name="Ellenberger Sabrina"/>
        </authorList>
    </citation>
    <scope>NUCLEOTIDE SEQUENCE [LARGE SCALE GENOMIC DNA]</scope>
    <source>
        <strain evidence="1 2">CBS 412.66</strain>
    </source>
</reference>
<keyword evidence="2" id="KW-1185">Reference proteome</keyword>
<protein>
    <submittedName>
        <fullName evidence="1">Uncharacterized protein</fullName>
    </submittedName>
</protein>
<evidence type="ECO:0000313" key="2">
    <source>
        <dbReference type="Proteomes" id="UP000054107"/>
    </source>
</evidence>
<dbReference type="EMBL" id="LN721266">
    <property type="protein sequence ID" value="CEP09181.1"/>
    <property type="molecule type" value="Genomic_DNA"/>
</dbReference>
<dbReference type="Proteomes" id="UP000054107">
    <property type="component" value="Unassembled WGS sequence"/>
</dbReference>
<organism evidence="1 2">
    <name type="scientific">Parasitella parasitica</name>
    <dbReference type="NCBI Taxonomy" id="35722"/>
    <lineage>
        <taxon>Eukaryota</taxon>
        <taxon>Fungi</taxon>
        <taxon>Fungi incertae sedis</taxon>
        <taxon>Mucoromycota</taxon>
        <taxon>Mucoromycotina</taxon>
        <taxon>Mucoromycetes</taxon>
        <taxon>Mucorales</taxon>
        <taxon>Mucorineae</taxon>
        <taxon>Mucoraceae</taxon>
        <taxon>Parasitella</taxon>
    </lineage>
</organism>
<evidence type="ECO:0000313" key="1">
    <source>
        <dbReference type="EMBL" id="CEP09181.1"/>
    </source>
</evidence>
<gene>
    <name evidence="1" type="primary">PARPA_02657.1 scaffold 5155</name>
</gene>
<accession>A0A0B7MT45</accession>
<sequence length="171" mass="20220">MSEFRLPKFPESLKNKNFNTKTRTAIQIPEYLFLSNFDHWNIQNIVDDYFLFSEAPSAIGHTLYSDAIECLKAFIESRVYGNKSEKAFVQKFLVYLDQPHSKKLFLQLYNNLERSKRLDQLIVEMEEEKSRVMNFWGKLATEESKEKGIIVQEVEEHLMNASVHSVFRNSW</sequence>
<dbReference type="AlphaFoldDB" id="A0A0B7MT45"/>
<name>A0A0B7MT45_9FUNG</name>